<accession>A0ABC9P3M6</accession>
<evidence type="ECO:0000313" key="2">
    <source>
        <dbReference type="Proteomes" id="UP000004933"/>
    </source>
</evidence>
<proteinExistence type="predicted"/>
<protein>
    <submittedName>
        <fullName evidence="1">Uncharacterized protein</fullName>
    </submittedName>
</protein>
<dbReference type="Proteomes" id="UP000004933">
    <property type="component" value="Unassembled WGS sequence"/>
</dbReference>
<reference evidence="1 2" key="1">
    <citation type="submission" date="2010-09" db="EMBL/GenBank/DDBJ databases">
        <authorList>
            <person name="Weinstock G."/>
            <person name="Sodergren E."/>
            <person name="Clifton S."/>
            <person name="Fulton L."/>
            <person name="Fulton B."/>
            <person name="Courtney L."/>
            <person name="Fronick C."/>
            <person name="Harrison M."/>
            <person name="Strong C."/>
            <person name="Farmer C."/>
            <person name="Delahaunty K."/>
            <person name="Markovic C."/>
            <person name="Hall O."/>
            <person name="Minx P."/>
            <person name="Tomlinson C."/>
            <person name="Mitreva M."/>
            <person name="Hou S."/>
            <person name="Chen J."/>
            <person name="Wollam A."/>
            <person name="Pepin K.H."/>
            <person name="Johnson M."/>
            <person name="Bhonagiri V."/>
            <person name="Zhang X."/>
            <person name="Suruliraj S."/>
            <person name="Warren W."/>
            <person name="Chinwalla A."/>
            <person name="Mardis E.R."/>
            <person name="Wilson R.K."/>
        </authorList>
    </citation>
    <scope>NUCLEOTIDE SEQUENCE [LARGE SCALE GENOMIC DNA]</scope>
    <source>
        <strain evidence="1 2">TX0630</strain>
    </source>
</reference>
<comment type="caution">
    <text evidence="1">The sequence shown here is derived from an EMBL/GenBank/DDBJ whole genome shotgun (WGS) entry which is preliminary data.</text>
</comment>
<organism evidence="1 2">
    <name type="scientific">Enterococcus faecalis TX0630</name>
    <dbReference type="NCBI Taxonomy" id="749508"/>
    <lineage>
        <taxon>Bacteria</taxon>
        <taxon>Bacillati</taxon>
        <taxon>Bacillota</taxon>
        <taxon>Bacilli</taxon>
        <taxon>Lactobacillales</taxon>
        <taxon>Enterococcaceae</taxon>
        <taxon>Enterococcus</taxon>
    </lineage>
</organism>
<dbReference type="EMBL" id="AEBE01000105">
    <property type="protein sequence ID" value="EFU89537.1"/>
    <property type="molecule type" value="Genomic_DNA"/>
</dbReference>
<name>A0ABC9P3M6_ENTFL</name>
<sequence length="39" mass="4811">MDIFFILSDKKIVYFYIFNTKTTKNTMLFGSHDYLFYML</sequence>
<evidence type="ECO:0000313" key="1">
    <source>
        <dbReference type="EMBL" id="EFU89537.1"/>
    </source>
</evidence>
<dbReference type="AlphaFoldDB" id="A0ABC9P3M6"/>
<gene>
    <name evidence="1" type="ORF">HMPREF9511_02583</name>
</gene>